<comment type="function">
    <text evidence="5">Plays a role in cell envelope biogenesis, maintenance of cell envelope integrity and membrane homeostasis.</text>
</comment>
<dbReference type="GO" id="GO:0005886">
    <property type="term" value="C:plasma membrane"/>
    <property type="evidence" value="ECO:0007669"/>
    <property type="project" value="UniProtKB-SubCell"/>
</dbReference>
<feature type="transmembrane region" description="Helical" evidence="5">
    <location>
        <begin position="129"/>
        <end position="152"/>
    </location>
</feature>
<comment type="similarity">
    <text evidence="5">Belongs to the YciB family.</text>
</comment>
<evidence type="ECO:0000256" key="5">
    <source>
        <dbReference type="HAMAP-Rule" id="MF_00189"/>
    </source>
</evidence>
<dbReference type="InterPro" id="IPR006008">
    <property type="entry name" value="YciB"/>
</dbReference>
<name>A0A451EQW8_9GAMM</name>
<dbReference type="AlphaFoldDB" id="A0A451EQW8"/>
<keyword evidence="1 5" id="KW-1003">Cell membrane</keyword>
<reference evidence="7" key="1">
    <citation type="submission" date="2018-06" db="EMBL/GenBank/DDBJ databases">
        <title>Complete genome of Pseudomonas insecticola strain QZS01.</title>
        <authorList>
            <person name="Wang J."/>
            <person name="Su Q."/>
        </authorList>
    </citation>
    <scope>NUCLEOTIDE SEQUENCE [LARGE SCALE GENOMIC DNA]</scope>
    <source>
        <strain evidence="7">QZS01</strain>
    </source>
</reference>
<accession>A0A451EQW8</accession>
<evidence type="ECO:0000256" key="1">
    <source>
        <dbReference type="ARBA" id="ARBA00022475"/>
    </source>
</evidence>
<dbReference type="PANTHER" id="PTHR36917:SF1">
    <property type="entry name" value="INNER MEMBRANE-SPANNING PROTEIN YCIB"/>
    <property type="match status" value="1"/>
</dbReference>
<comment type="subcellular location">
    <subcellularLocation>
        <location evidence="5">Cell inner membrane</location>
        <topology evidence="5">Multi-pass membrane protein</topology>
    </subcellularLocation>
</comment>
<protein>
    <recommendedName>
        <fullName evidence="5">Inner membrane-spanning protein YciB</fullName>
    </recommendedName>
</protein>
<feature type="transmembrane region" description="Helical" evidence="5">
    <location>
        <begin position="36"/>
        <end position="54"/>
    </location>
</feature>
<dbReference type="KEGG" id="emo:DM558_12700"/>
<organism evidence="6 7">
    <name type="scientific">Entomomonas moraniae</name>
    <dbReference type="NCBI Taxonomy" id="2213226"/>
    <lineage>
        <taxon>Bacteria</taxon>
        <taxon>Pseudomonadati</taxon>
        <taxon>Pseudomonadota</taxon>
        <taxon>Gammaproteobacteria</taxon>
        <taxon>Pseudomonadales</taxon>
        <taxon>Pseudomonadaceae</taxon>
        <taxon>Entomomonas</taxon>
    </lineage>
</organism>
<dbReference type="EMBL" id="CP029822">
    <property type="protein sequence ID" value="AZS52252.1"/>
    <property type="molecule type" value="Genomic_DNA"/>
</dbReference>
<dbReference type="HAMAP" id="MF_00189">
    <property type="entry name" value="YciB"/>
    <property type="match status" value="1"/>
</dbReference>
<keyword evidence="3 5" id="KW-1133">Transmembrane helix</keyword>
<keyword evidence="5" id="KW-0997">Cell inner membrane</keyword>
<evidence type="ECO:0000256" key="3">
    <source>
        <dbReference type="ARBA" id="ARBA00022989"/>
    </source>
</evidence>
<feature type="transmembrane region" description="Helical" evidence="5">
    <location>
        <begin position="66"/>
        <end position="84"/>
    </location>
</feature>
<keyword evidence="7" id="KW-1185">Reference proteome</keyword>
<dbReference type="PANTHER" id="PTHR36917">
    <property type="entry name" value="INTRACELLULAR SEPTATION PROTEIN A-RELATED"/>
    <property type="match status" value="1"/>
</dbReference>
<gene>
    <name evidence="5" type="primary">yciB</name>
    <name evidence="6" type="ORF">DM558_12700</name>
</gene>
<dbReference type="Pfam" id="PF04279">
    <property type="entry name" value="IspA"/>
    <property type="match status" value="1"/>
</dbReference>
<feature type="transmembrane region" description="Helical" evidence="5">
    <location>
        <begin position="7"/>
        <end position="24"/>
    </location>
</feature>
<feature type="transmembrane region" description="Helical" evidence="5">
    <location>
        <begin position="90"/>
        <end position="109"/>
    </location>
</feature>
<evidence type="ECO:0000313" key="6">
    <source>
        <dbReference type="EMBL" id="AZS52252.1"/>
    </source>
</evidence>
<feature type="transmembrane region" description="Helical" evidence="5">
    <location>
        <begin position="164"/>
        <end position="182"/>
    </location>
</feature>
<keyword evidence="2 5" id="KW-0812">Transmembrane</keyword>
<evidence type="ECO:0000256" key="2">
    <source>
        <dbReference type="ARBA" id="ARBA00022692"/>
    </source>
</evidence>
<dbReference type="NCBIfam" id="TIGR00997">
    <property type="entry name" value="ispZ"/>
    <property type="match status" value="1"/>
</dbReference>
<proteinExistence type="inferred from homology"/>
<dbReference type="RefSeq" id="WP_127164320.1">
    <property type="nucleotide sequence ID" value="NZ_CP029822.1"/>
</dbReference>
<dbReference type="NCBIfam" id="NF001325">
    <property type="entry name" value="PRK00259.1-3"/>
    <property type="match status" value="1"/>
</dbReference>
<sequence>MKQFIDFIPLILFFIVFKIAPRSVELFGYSFTFGGIYSATAVLIIVSIIVYGALFIKQKRLDNGQIITLVACLLLGTLTLVFHSETFIKLKAPIVNGLFALAFLGSQFIGKEPIVQRLMGKAINLPDSIWRKLNIAWVIFFIICGGANLFVAFTFDKIWVDFKVFGSLAMTIIFMIGQAIYLSKHIKEEPSSNNGEK</sequence>
<dbReference type="Proteomes" id="UP000273143">
    <property type="component" value="Chromosome"/>
</dbReference>
<evidence type="ECO:0000256" key="4">
    <source>
        <dbReference type="ARBA" id="ARBA00023136"/>
    </source>
</evidence>
<evidence type="ECO:0000313" key="7">
    <source>
        <dbReference type="Proteomes" id="UP000273143"/>
    </source>
</evidence>
<keyword evidence="4 5" id="KW-0472">Membrane</keyword>